<protein>
    <submittedName>
        <fullName evidence="1">Uncharacterized protein</fullName>
    </submittedName>
</protein>
<name>A0ACC2D4D2_DIPCM</name>
<organism evidence="1 2">
    <name type="scientific">Diphasiastrum complanatum</name>
    <name type="common">Issler's clubmoss</name>
    <name type="synonym">Lycopodium complanatum</name>
    <dbReference type="NCBI Taxonomy" id="34168"/>
    <lineage>
        <taxon>Eukaryota</taxon>
        <taxon>Viridiplantae</taxon>
        <taxon>Streptophyta</taxon>
        <taxon>Embryophyta</taxon>
        <taxon>Tracheophyta</taxon>
        <taxon>Lycopodiopsida</taxon>
        <taxon>Lycopodiales</taxon>
        <taxon>Lycopodiaceae</taxon>
        <taxon>Lycopodioideae</taxon>
        <taxon>Diphasiastrum</taxon>
    </lineage>
</organism>
<evidence type="ECO:0000313" key="2">
    <source>
        <dbReference type="Proteomes" id="UP001162992"/>
    </source>
</evidence>
<dbReference type="EMBL" id="CM055098">
    <property type="protein sequence ID" value="KAJ7549005.1"/>
    <property type="molecule type" value="Genomic_DNA"/>
</dbReference>
<evidence type="ECO:0000313" key="1">
    <source>
        <dbReference type="EMBL" id="KAJ7549005.1"/>
    </source>
</evidence>
<sequence>MNMPSRGLLNMIMHASCLSFLLLYLTLYLPNYEARVINLRSAEEIGIRQKVEFEAGKIEARNSETNTNLRPLIGILSQPGDGDGYKIIDSLAPNDPRRFNLSYIAASYVKFVEAGGARAVPLIYNEPEESLSKVERSHFKTFHEVVLVCKLVPFTTLPRSYSSVWPAQMALRANDEGDYFPVFGTCLGYELLSVIVSQDHHLMEEFKALAQPAPLLFSSDLAKQQSMFSWFPEDILQKITHENLAMENHKWGVSPEKWSATGPLADFFEVLTTTPDQENKLYVSTIQGRKYPVTGVQWHPEKNAFEWGIATIPHSLEAIEITQSVANFLVSEARKSSHSPSSMEEEDALLIYNYAPTFAGKNGPGFFDQAYAFW</sequence>
<keyword evidence="2" id="KW-1185">Reference proteome</keyword>
<reference evidence="2" key="1">
    <citation type="journal article" date="2024" name="Proc. Natl. Acad. Sci. U.S.A.">
        <title>Extraordinary preservation of gene collinearity over three hundred million years revealed in homosporous lycophytes.</title>
        <authorList>
            <person name="Li C."/>
            <person name="Wickell D."/>
            <person name="Kuo L.Y."/>
            <person name="Chen X."/>
            <person name="Nie B."/>
            <person name="Liao X."/>
            <person name="Peng D."/>
            <person name="Ji J."/>
            <person name="Jenkins J."/>
            <person name="Williams M."/>
            <person name="Shu S."/>
            <person name="Plott C."/>
            <person name="Barry K."/>
            <person name="Rajasekar S."/>
            <person name="Grimwood J."/>
            <person name="Han X."/>
            <person name="Sun S."/>
            <person name="Hou Z."/>
            <person name="He W."/>
            <person name="Dai G."/>
            <person name="Sun C."/>
            <person name="Schmutz J."/>
            <person name="Leebens-Mack J.H."/>
            <person name="Li F.W."/>
            <person name="Wang L."/>
        </authorList>
    </citation>
    <scope>NUCLEOTIDE SEQUENCE [LARGE SCALE GENOMIC DNA]</scope>
    <source>
        <strain evidence="2">cv. PW_Plant_1</strain>
    </source>
</reference>
<dbReference type="Proteomes" id="UP001162992">
    <property type="component" value="Chromosome 7"/>
</dbReference>
<comment type="caution">
    <text evidence="1">The sequence shown here is derived from an EMBL/GenBank/DDBJ whole genome shotgun (WGS) entry which is preliminary data.</text>
</comment>
<accession>A0ACC2D4D2</accession>
<gene>
    <name evidence="1" type="ORF">O6H91_07G036200</name>
</gene>
<proteinExistence type="predicted"/>